<dbReference type="Pfam" id="PF00990">
    <property type="entry name" value="GGDEF"/>
    <property type="match status" value="1"/>
</dbReference>
<dbReference type="RefSeq" id="WP_200593761.1">
    <property type="nucleotide sequence ID" value="NZ_JAEPBG010000007.1"/>
</dbReference>
<gene>
    <name evidence="3" type="ORF">JJB74_17245</name>
</gene>
<dbReference type="GO" id="GO:0003824">
    <property type="term" value="F:catalytic activity"/>
    <property type="evidence" value="ECO:0007669"/>
    <property type="project" value="UniProtKB-ARBA"/>
</dbReference>
<comment type="caution">
    <text evidence="3">The sequence shown here is derived from an EMBL/GenBank/DDBJ whole genome shotgun (WGS) entry which is preliminary data.</text>
</comment>
<reference evidence="3" key="1">
    <citation type="submission" date="2021-01" db="EMBL/GenBank/DDBJ databases">
        <title>Genome sequence of strain Noviherbaspirillum sp. DKR-6.</title>
        <authorList>
            <person name="Chaudhary D.K."/>
        </authorList>
    </citation>
    <scope>NUCLEOTIDE SEQUENCE</scope>
    <source>
        <strain evidence="3">DKR-6</strain>
    </source>
</reference>
<dbReference type="PROSITE" id="PS50887">
    <property type="entry name" value="GGDEF"/>
    <property type="match status" value="1"/>
</dbReference>
<dbReference type="AlphaFoldDB" id="A0A934SVW7"/>
<evidence type="ECO:0000259" key="1">
    <source>
        <dbReference type="PROSITE" id="PS50112"/>
    </source>
</evidence>
<dbReference type="NCBIfam" id="TIGR00254">
    <property type="entry name" value="GGDEF"/>
    <property type="match status" value="1"/>
</dbReference>
<evidence type="ECO:0000313" key="3">
    <source>
        <dbReference type="EMBL" id="MBK4736370.1"/>
    </source>
</evidence>
<sequence length="439" mass="47849">MNHANGIEAEYEALLQFLYLAPVGLVQMTPDGGVTIMNPLAAQLLMPLSRDGGLDNLFRVLEPVAPELRNLAESFTADSGTICDSLRVQLTAGIPGRVDPRMLSVSLLRLDAARTMAVLTDITVAVKRERQLRQSEAWFNAVLNDVTDYALMALDTAGRIEIWNPGIARLTGYDAARVTGQSLALFHAPGAITPERIADRLHEADCNGWSLDEGWCVRADGSRFWASTMIAPLTGIDDEPNGQTEEARGYALIIRDISDRRDNAERLLRESECDHLTGIANRRKFFQVAELELQRWNRAPRPLALLVIDADHFKRINDTWGHAAGDAVLRNLARTLTSSLRDIDAVARIGGEEFAALLPSTDLADAMNLAQRLCDAVAAQRVDIGDSSIGYTVSIGVAVMHKGIAGLDLLLREADAGLYSAKRAGRNRIAHAAPTLENA</sequence>
<dbReference type="FunFam" id="3.30.70.270:FF:000001">
    <property type="entry name" value="Diguanylate cyclase domain protein"/>
    <property type="match status" value="1"/>
</dbReference>
<protein>
    <submittedName>
        <fullName evidence="3">GGDEF domain-containing protein</fullName>
    </submittedName>
</protein>
<dbReference type="Gene3D" id="3.30.450.20">
    <property type="entry name" value="PAS domain"/>
    <property type="match status" value="1"/>
</dbReference>
<dbReference type="Gene3D" id="3.30.70.270">
    <property type="match status" value="1"/>
</dbReference>
<dbReference type="PROSITE" id="PS50112">
    <property type="entry name" value="PAS"/>
    <property type="match status" value="1"/>
</dbReference>
<dbReference type="Proteomes" id="UP000622890">
    <property type="component" value="Unassembled WGS sequence"/>
</dbReference>
<proteinExistence type="predicted"/>
<organism evidence="3 4">
    <name type="scientific">Noviherbaspirillum pedocola</name>
    <dbReference type="NCBI Taxonomy" id="2801341"/>
    <lineage>
        <taxon>Bacteria</taxon>
        <taxon>Pseudomonadati</taxon>
        <taxon>Pseudomonadota</taxon>
        <taxon>Betaproteobacteria</taxon>
        <taxon>Burkholderiales</taxon>
        <taxon>Oxalobacteraceae</taxon>
        <taxon>Noviherbaspirillum</taxon>
    </lineage>
</organism>
<keyword evidence="4" id="KW-1185">Reference proteome</keyword>
<dbReference type="CDD" id="cd01949">
    <property type="entry name" value="GGDEF"/>
    <property type="match status" value="1"/>
</dbReference>
<dbReference type="SUPFAM" id="SSF55073">
    <property type="entry name" value="Nucleotide cyclase"/>
    <property type="match status" value="1"/>
</dbReference>
<dbReference type="InterPro" id="IPR000160">
    <property type="entry name" value="GGDEF_dom"/>
</dbReference>
<dbReference type="PANTHER" id="PTHR46663">
    <property type="entry name" value="DIGUANYLATE CYCLASE DGCT-RELATED"/>
    <property type="match status" value="1"/>
</dbReference>
<evidence type="ECO:0000313" key="4">
    <source>
        <dbReference type="Proteomes" id="UP000622890"/>
    </source>
</evidence>
<dbReference type="NCBIfam" id="TIGR00229">
    <property type="entry name" value="sensory_box"/>
    <property type="match status" value="1"/>
</dbReference>
<dbReference type="SUPFAM" id="SSF55785">
    <property type="entry name" value="PYP-like sensor domain (PAS domain)"/>
    <property type="match status" value="1"/>
</dbReference>
<feature type="domain" description="GGDEF" evidence="2">
    <location>
        <begin position="301"/>
        <end position="434"/>
    </location>
</feature>
<dbReference type="InterPro" id="IPR000014">
    <property type="entry name" value="PAS"/>
</dbReference>
<dbReference type="Pfam" id="PF13426">
    <property type="entry name" value="PAS_9"/>
    <property type="match status" value="1"/>
</dbReference>
<accession>A0A934SVW7</accession>
<dbReference type="SMART" id="SM00091">
    <property type="entry name" value="PAS"/>
    <property type="match status" value="1"/>
</dbReference>
<dbReference type="InterPro" id="IPR035965">
    <property type="entry name" value="PAS-like_dom_sf"/>
</dbReference>
<dbReference type="EMBL" id="JAEPBG010000007">
    <property type="protein sequence ID" value="MBK4736370.1"/>
    <property type="molecule type" value="Genomic_DNA"/>
</dbReference>
<name>A0A934SVW7_9BURK</name>
<evidence type="ECO:0000259" key="2">
    <source>
        <dbReference type="PROSITE" id="PS50887"/>
    </source>
</evidence>
<dbReference type="CDD" id="cd00130">
    <property type="entry name" value="PAS"/>
    <property type="match status" value="1"/>
</dbReference>
<feature type="domain" description="PAS" evidence="1">
    <location>
        <begin position="135"/>
        <end position="187"/>
    </location>
</feature>
<dbReference type="PANTHER" id="PTHR46663:SF4">
    <property type="entry name" value="DIGUANYLATE CYCLASE DGCT-RELATED"/>
    <property type="match status" value="1"/>
</dbReference>
<dbReference type="InterPro" id="IPR029787">
    <property type="entry name" value="Nucleotide_cyclase"/>
</dbReference>
<dbReference type="InterPro" id="IPR043128">
    <property type="entry name" value="Rev_trsase/Diguanyl_cyclase"/>
</dbReference>
<dbReference type="SMART" id="SM00267">
    <property type="entry name" value="GGDEF"/>
    <property type="match status" value="1"/>
</dbReference>
<dbReference type="InterPro" id="IPR052163">
    <property type="entry name" value="DGC-Regulatory_Protein"/>
</dbReference>